<evidence type="ECO:0000256" key="8">
    <source>
        <dbReference type="SAM" id="SignalP"/>
    </source>
</evidence>
<evidence type="ECO:0000256" key="5">
    <source>
        <dbReference type="ARBA" id="ARBA00023244"/>
    </source>
</evidence>
<dbReference type="EC" id="4.2.1.75" evidence="3 7"/>
<dbReference type="Gene3D" id="3.40.50.10090">
    <property type="match status" value="2"/>
</dbReference>
<dbReference type="PANTHER" id="PTHR38042:SF1">
    <property type="entry name" value="UROPORPHYRINOGEN-III SYNTHASE, CHLOROPLASTIC"/>
    <property type="match status" value="1"/>
</dbReference>
<evidence type="ECO:0000256" key="2">
    <source>
        <dbReference type="ARBA" id="ARBA00008133"/>
    </source>
</evidence>
<dbReference type="AlphaFoldDB" id="A0A7S3PVX2"/>
<proteinExistence type="inferred from homology"/>
<evidence type="ECO:0000259" key="9">
    <source>
        <dbReference type="Pfam" id="PF02602"/>
    </source>
</evidence>
<gene>
    <name evidence="10" type="ORF">CDEB00056_LOCUS2224</name>
</gene>
<dbReference type="InterPro" id="IPR036108">
    <property type="entry name" value="4pyrrol_syn_uPrphyn_synt_sf"/>
</dbReference>
<keyword evidence="8" id="KW-0732">Signal</keyword>
<evidence type="ECO:0000256" key="4">
    <source>
        <dbReference type="ARBA" id="ARBA00023239"/>
    </source>
</evidence>
<sequence length="339" mass="36545">MKTAKMSSMILAWKALTLTLAFSPCLSTLRLKTSQTSSIALGANAETDLFTVNIALTREIGKNGKLIETIEGHPTRKMLENSMKVNIIEMPTIEHADGPDLEDFKTLASEDASLSEFDYVVITSPESAKVFSSCVKPSSDLPKIAAVGKATKKALLDEGYTVDFVPSKANGETLAEELPPAKDMGLNNVLYPASAKAAETIQDILGKRKDASFRVQRLNTYDTVSVTLTEDQIALARNDVQIACFGSPTAVDAWLENMDKALGITDLSDEEKQKVAGSNGNSVAVCIGTTTANKCLASGRWESNDIYYPAVDPGMTGWVESCYMAAGDVMERDFWGGGW</sequence>
<dbReference type="PANTHER" id="PTHR38042">
    <property type="entry name" value="UROPORPHYRINOGEN-III SYNTHASE, CHLOROPLASTIC"/>
    <property type="match status" value="1"/>
</dbReference>
<feature type="signal peptide" evidence="8">
    <location>
        <begin position="1"/>
        <end position="21"/>
    </location>
</feature>
<keyword evidence="5 7" id="KW-0627">Porphyrin biosynthesis</keyword>
<organism evidence="10">
    <name type="scientific">Chaetoceros debilis</name>
    <dbReference type="NCBI Taxonomy" id="122233"/>
    <lineage>
        <taxon>Eukaryota</taxon>
        <taxon>Sar</taxon>
        <taxon>Stramenopiles</taxon>
        <taxon>Ochrophyta</taxon>
        <taxon>Bacillariophyta</taxon>
        <taxon>Coscinodiscophyceae</taxon>
        <taxon>Chaetocerotophycidae</taxon>
        <taxon>Chaetocerotales</taxon>
        <taxon>Chaetocerotaceae</taxon>
        <taxon>Chaetoceros</taxon>
    </lineage>
</organism>
<evidence type="ECO:0000256" key="1">
    <source>
        <dbReference type="ARBA" id="ARBA00004772"/>
    </source>
</evidence>
<comment type="pathway">
    <text evidence="1 7">Porphyrin-containing compound metabolism; protoporphyrin-IX biosynthesis; coproporphyrinogen-III from 5-aminolevulinate: step 3/4.</text>
</comment>
<reference evidence="10" key="1">
    <citation type="submission" date="2021-01" db="EMBL/GenBank/DDBJ databases">
        <authorList>
            <person name="Corre E."/>
            <person name="Pelletier E."/>
            <person name="Niang G."/>
            <person name="Scheremetjew M."/>
            <person name="Finn R."/>
            <person name="Kale V."/>
            <person name="Holt S."/>
            <person name="Cochrane G."/>
            <person name="Meng A."/>
            <person name="Brown T."/>
            <person name="Cohen L."/>
        </authorList>
    </citation>
    <scope>NUCLEOTIDE SEQUENCE</scope>
    <source>
        <strain evidence="10">MM31A-1</strain>
    </source>
</reference>
<keyword evidence="4 7" id="KW-0456">Lyase</keyword>
<dbReference type="GO" id="GO:0006780">
    <property type="term" value="P:uroporphyrinogen III biosynthetic process"/>
    <property type="evidence" value="ECO:0007669"/>
    <property type="project" value="UniProtKB-UniRule"/>
</dbReference>
<dbReference type="InterPro" id="IPR039793">
    <property type="entry name" value="UROS/Hem4"/>
</dbReference>
<comment type="function">
    <text evidence="7">Catalyzes cyclization of the linear tetrapyrrole, hydroxymethylbilane, to the macrocyclic uroporphyrinogen III.</text>
</comment>
<dbReference type="CDD" id="cd06578">
    <property type="entry name" value="HemD"/>
    <property type="match status" value="1"/>
</dbReference>
<protein>
    <recommendedName>
        <fullName evidence="3 7">Uroporphyrinogen-III synthase</fullName>
        <ecNumber evidence="3 7">4.2.1.75</ecNumber>
    </recommendedName>
</protein>
<evidence type="ECO:0000256" key="6">
    <source>
        <dbReference type="ARBA" id="ARBA00048617"/>
    </source>
</evidence>
<dbReference type="SUPFAM" id="SSF69618">
    <property type="entry name" value="HemD-like"/>
    <property type="match status" value="1"/>
</dbReference>
<evidence type="ECO:0000256" key="3">
    <source>
        <dbReference type="ARBA" id="ARBA00013109"/>
    </source>
</evidence>
<accession>A0A7S3PVX2</accession>
<feature type="domain" description="Tetrapyrrole biosynthesis uroporphyrinogen III synthase" evidence="9">
    <location>
        <begin position="85"/>
        <end position="296"/>
    </location>
</feature>
<dbReference type="Pfam" id="PF02602">
    <property type="entry name" value="HEM4"/>
    <property type="match status" value="1"/>
</dbReference>
<dbReference type="InterPro" id="IPR003754">
    <property type="entry name" value="4pyrrol_synth_uPrphyn_synth"/>
</dbReference>
<dbReference type="EMBL" id="HBIO01003253">
    <property type="protein sequence ID" value="CAE0457383.1"/>
    <property type="molecule type" value="Transcribed_RNA"/>
</dbReference>
<dbReference type="GO" id="GO:0006782">
    <property type="term" value="P:protoporphyrinogen IX biosynthetic process"/>
    <property type="evidence" value="ECO:0007669"/>
    <property type="project" value="UniProtKB-UniRule"/>
</dbReference>
<feature type="chain" id="PRO_5030539065" description="Uroporphyrinogen-III synthase" evidence="8">
    <location>
        <begin position="22"/>
        <end position="339"/>
    </location>
</feature>
<comment type="similarity">
    <text evidence="2 7">Belongs to the uroporphyrinogen-III synthase family.</text>
</comment>
<evidence type="ECO:0000256" key="7">
    <source>
        <dbReference type="RuleBase" id="RU366031"/>
    </source>
</evidence>
<dbReference type="UniPathway" id="UPA00251">
    <property type="reaction ID" value="UER00320"/>
</dbReference>
<comment type="catalytic activity">
    <reaction evidence="6 7">
        <text>hydroxymethylbilane = uroporphyrinogen III + H2O</text>
        <dbReference type="Rhea" id="RHEA:18965"/>
        <dbReference type="ChEBI" id="CHEBI:15377"/>
        <dbReference type="ChEBI" id="CHEBI:57308"/>
        <dbReference type="ChEBI" id="CHEBI:57845"/>
        <dbReference type="EC" id="4.2.1.75"/>
    </reaction>
</comment>
<evidence type="ECO:0000313" key="10">
    <source>
        <dbReference type="EMBL" id="CAE0457383.1"/>
    </source>
</evidence>
<name>A0A7S3PVX2_9STRA</name>
<dbReference type="GO" id="GO:0004852">
    <property type="term" value="F:uroporphyrinogen-III synthase activity"/>
    <property type="evidence" value="ECO:0007669"/>
    <property type="project" value="UniProtKB-UniRule"/>
</dbReference>